<evidence type="ECO:0000256" key="2">
    <source>
        <dbReference type="ARBA" id="ARBA00022729"/>
    </source>
</evidence>
<protein>
    <submittedName>
        <fullName evidence="9">Disulfide bond formation protein DsbA</fullName>
    </submittedName>
</protein>
<evidence type="ECO:0000313" key="9">
    <source>
        <dbReference type="EMBL" id="OWM34517.1"/>
    </source>
</evidence>
<dbReference type="PANTHER" id="PTHR13887">
    <property type="entry name" value="GLUTATHIONE S-TRANSFERASE KAPPA"/>
    <property type="match status" value="1"/>
</dbReference>
<comment type="similarity">
    <text evidence="1">Belongs to the thioredoxin family. DsbA subfamily.</text>
</comment>
<evidence type="ECO:0000259" key="8">
    <source>
        <dbReference type="PROSITE" id="PS51352"/>
    </source>
</evidence>
<evidence type="ECO:0000256" key="1">
    <source>
        <dbReference type="ARBA" id="ARBA00005791"/>
    </source>
</evidence>
<keyword evidence="7" id="KW-0812">Transmembrane</keyword>
<dbReference type="SUPFAM" id="SSF52833">
    <property type="entry name" value="Thioredoxin-like"/>
    <property type="match status" value="1"/>
</dbReference>
<feature type="domain" description="Thioredoxin" evidence="8">
    <location>
        <begin position="60"/>
        <end position="276"/>
    </location>
</feature>
<evidence type="ECO:0000256" key="6">
    <source>
        <dbReference type="SAM" id="MobiDB-lite"/>
    </source>
</evidence>
<keyword evidence="5" id="KW-0676">Redox-active center</keyword>
<dbReference type="Pfam" id="PF13462">
    <property type="entry name" value="Thioredoxin_4"/>
    <property type="match status" value="1"/>
</dbReference>
<dbReference type="Proteomes" id="UP000197692">
    <property type="component" value="Unassembled WGS sequence"/>
</dbReference>
<evidence type="ECO:0000256" key="4">
    <source>
        <dbReference type="ARBA" id="ARBA00023157"/>
    </source>
</evidence>
<evidence type="ECO:0000313" key="10">
    <source>
        <dbReference type="Proteomes" id="UP000197692"/>
    </source>
</evidence>
<reference evidence="10" key="1">
    <citation type="submission" date="2016-02" db="EMBL/GenBank/DDBJ databases">
        <title>Genomic analyses of a collection of pathogenic Corynebacterium diphtheriae.</title>
        <authorList>
            <person name="Sangal V."/>
            <person name="Titov L."/>
        </authorList>
    </citation>
    <scope>NUCLEOTIDE SEQUENCE [LARGE SCALE GENOMIC DNA]</scope>
    <source>
        <strain evidence="10">1438</strain>
    </source>
</reference>
<dbReference type="RefSeq" id="WP_010934268.1">
    <property type="nucleotide sequence ID" value="NZ_CP040557.1"/>
</dbReference>
<dbReference type="EMBL" id="LSZF01000026">
    <property type="protein sequence ID" value="OWM34517.1"/>
    <property type="molecule type" value="Genomic_DNA"/>
</dbReference>
<accession>A0A854NFC4</accession>
<gene>
    <name evidence="9" type="ORF">AY602_07485</name>
</gene>
<dbReference type="Gene3D" id="3.40.30.10">
    <property type="entry name" value="Glutaredoxin"/>
    <property type="match status" value="1"/>
</dbReference>
<sequence length="289" mass="30969">MYFMQKSARRSLIAILAIVVLIVVAGGAYMLGNKSAGTQAEKTATDLPPGFSGKAGSANATPGTKGLDGPTPLADGSFDATIFGPAKELKSADDILNVHRRNAKDPFAVGAVDAPLVITEFSDFECPFCARWSNQTEPTLMEEYVSKGLVRIEWNDLPVNGEHALAAAKAGRAAAAQGKFDEFRKALFEASRNVSGHPNNTLKDFERFARNAGVKDMERFSREAQDSTYDEVLTKAADYAHGLGVSGTPAFVVGTQYISGAQPTEEFIKVIESELKKSPTFSTPSSHQN</sequence>
<keyword evidence="7" id="KW-1133">Transmembrane helix</keyword>
<feature type="region of interest" description="Disordered" evidence="6">
    <location>
        <begin position="39"/>
        <end position="70"/>
    </location>
</feature>
<evidence type="ECO:0000256" key="7">
    <source>
        <dbReference type="SAM" id="Phobius"/>
    </source>
</evidence>
<keyword evidence="3" id="KW-0560">Oxidoreductase</keyword>
<dbReference type="GO" id="GO:0016491">
    <property type="term" value="F:oxidoreductase activity"/>
    <property type="evidence" value="ECO:0007669"/>
    <property type="project" value="UniProtKB-KW"/>
</dbReference>
<keyword evidence="4" id="KW-1015">Disulfide bond</keyword>
<dbReference type="PROSITE" id="PS51352">
    <property type="entry name" value="THIOREDOXIN_2"/>
    <property type="match status" value="1"/>
</dbReference>
<organism evidence="9 10">
    <name type="scientific">Corynebacterium diphtheriae bv. mitis</name>
    <dbReference type="NCBI Taxonomy" id="1806053"/>
    <lineage>
        <taxon>Bacteria</taxon>
        <taxon>Bacillati</taxon>
        <taxon>Actinomycetota</taxon>
        <taxon>Actinomycetes</taxon>
        <taxon>Mycobacteriales</taxon>
        <taxon>Corynebacteriaceae</taxon>
        <taxon>Corynebacterium</taxon>
    </lineage>
</organism>
<proteinExistence type="inferred from homology"/>
<dbReference type="AlphaFoldDB" id="A0A854NFC4"/>
<dbReference type="InterPro" id="IPR013766">
    <property type="entry name" value="Thioredoxin_domain"/>
</dbReference>
<dbReference type="PANTHER" id="PTHR13887:SF14">
    <property type="entry name" value="DISULFIDE BOND FORMATION PROTEIN D"/>
    <property type="match status" value="1"/>
</dbReference>
<evidence type="ECO:0000256" key="3">
    <source>
        <dbReference type="ARBA" id="ARBA00023002"/>
    </source>
</evidence>
<dbReference type="SMR" id="A0A854NFC4"/>
<feature type="transmembrane region" description="Helical" evidence="7">
    <location>
        <begin position="12"/>
        <end position="32"/>
    </location>
</feature>
<dbReference type="InterPro" id="IPR036249">
    <property type="entry name" value="Thioredoxin-like_sf"/>
</dbReference>
<dbReference type="Pfam" id="PF21575">
    <property type="entry name" value="DsbA_N"/>
    <property type="match status" value="1"/>
</dbReference>
<name>A0A854NFC4_CORDP</name>
<comment type="caution">
    <text evidence="9">The sequence shown here is derived from an EMBL/GenBank/DDBJ whole genome shotgun (WGS) entry which is preliminary data.</text>
</comment>
<dbReference type="InterPro" id="IPR049564">
    <property type="entry name" value="DsbA-like_N"/>
</dbReference>
<keyword evidence="2" id="KW-0732">Signal</keyword>
<dbReference type="InterPro" id="IPR012336">
    <property type="entry name" value="Thioredoxin-like_fold"/>
</dbReference>
<evidence type="ECO:0000256" key="5">
    <source>
        <dbReference type="ARBA" id="ARBA00023284"/>
    </source>
</evidence>
<keyword evidence="7" id="KW-0472">Membrane</keyword>